<dbReference type="PROSITE" id="PS50928">
    <property type="entry name" value="ABC_TM1"/>
    <property type="match status" value="1"/>
</dbReference>
<evidence type="ECO:0000313" key="10">
    <source>
        <dbReference type="EMBL" id="NGO70802.1"/>
    </source>
</evidence>
<keyword evidence="11" id="KW-1185">Reference proteome</keyword>
<dbReference type="GO" id="GO:0055085">
    <property type="term" value="P:transmembrane transport"/>
    <property type="evidence" value="ECO:0007669"/>
    <property type="project" value="InterPro"/>
</dbReference>
<dbReference type="InterPro" id="IPR035906">
    <property type="entry name" value="MetI-like_sf"/>
</dbReference>
<evidence type="ECO:0000313" key="11">
    <source>
        <dbReference type="Proteomes" id="UP000477722"/>
    </source>
</evidence>
<dbReference type="Proteomes" id="UP000477722">
    <property type="component" value="Unassembled WGS sequence"/>
</dbReference>
<keyword evidence="3" id="KW-1003">Cell membrane</keyword>
<keyword evidence="5 7" id="KW-1133">Transmembrane helix</keyword>
<evidence type="ECO:0000259" key="9">
    <source>
        <dbReference type="PROSITE" id="PS50928"/>
    </source>
</evidence>
<keyword evidence="4 7" id="KW-0812">Transmembrane</keyword>
<dbReference type="Pfam" id="PF00528">
    <property type="entry name" value="BPD_transp_1"/>
    <property type="match status" value="1"/>
</dbReference>
<keyword evidence="2 7" id="KW-0813">Transport</keyword>
<evidence type="ECO:0000256" key="4">
    <source>
        <dbReference type="ARBA" id="ARBA00022692"/>
    </source>
</evidence>
<name>A0A6G4X101_9ACTN</name>
<feature type="transmembrane region" description="Helical" evidence="7">
    <location>
        <begin position="224"/>
        <end position="246"/>
    </location>
</feature>
<dbReference type="Gene3D" id="1.10.3720.10">
    <property type="entry name" value="MetI-like"/>
    <property type="match status" value="1"/>
</dbReference>
<dbReference type="PANTHER" id="PTHR43744:SF12">
    <property type="entry name" value="ABC TRANSPORTER PERMEASE PROTEIN MG189-RELATED"/>
    <property type="match status" value="1"/>
</dbReference>
<feature type="transmembrane region" description="Helical" evidence="7">
    <location>
        <begin position="183"/>
        <end position="203"/>
    </location>
</feature>
<protein>
    <submittedName>
        <fullName evidence="10">Carbohydrate ABC transporter permease</fullName>
    </submittedName>
</protein>
<comment type="subcellular location">
    <subcellularLocation>
        <location evidence="1 7">Cell membrane</location>
        <topology evidence="1 7">Multi-pass membrane protein</topology>
    </subcellularLocation>
</comment>
<feature type="compositionally biased region" description="Low complexity" evidence="8">
    <location>
        <begin position="35"/>
        <end position="47"/>
    </location>
</feature>
<evidence type="ECO:0000256" key="3">
    <source>
        <dbReference type="ARBA" id="ARBA00022475"/>
    </source>
</evidence>
<proteinExistence type="inferred from homology"/>
<reference evidence="10 11" key="1">
    <citation type="submission" date="2020-02" db="EMBL/GenBank/DDBJ databases">
        <title>Whole-genome analyses of novel actinobacteria.</title>
        <authorList>
            <person name="Sahin N."/>
            <person name="Tatar D."/>
        </authorList>
    </citation>
    <scope>NUCLEOTIDE SEQUENCE [LARGE SCALE GENOMIC DNA]</scope>
    <source>
        <strain evidence="10 11">SB3404</strain>
    </source>
</reference>
<gene>
    <name evidence="10" type="ORF">G5C65_21085</name>
</gene>
<feature type="transmembrane region" description="Helical" evidence="7">
    <location>
        <begin position="108"/>
        <end position="137"/>
    </location>
</feature>
<dbReference type="EMBL" id="JAAKZZ010000234">
    <property type="protein sequence ID" value="NGO70802.1"/>
    <property type="molecule type" value="Genomic_DNA"/>
</dbReference>
<sequence length="317" mass="34232">MQHPPPPGHRSPPSRKLLPAAGSGTPGRRPRRTGRAGSPARRPGSAARRPNYLAGLGSLVWLVVVALPLYVLVTATVQGRDAYFDRGPLSLPSEFTLDNYRRVLESDFFVYLGNTALVTLASAALAVALSVTVAYPVVRTRSRSSQRVFGLFLLGLAIPAQAVIIPVYLIITKLRLYDTLFGVILPTTAFTLPVCVLILVGALRDIDEELYESMALDGAGPVRILLQLVLPLSRAGISTVGVYASLQAWNGFLFPLILTQSEGNRVLTLGLYDYVGQFRVDVPALLAAVLLSIIPLFTVYLFARRQLINGLMGVGGR</sequence>
<keyword evidence="6 7" id="KW-0472">Membrane</keyword>
<dbReference type="SUPFAM" id="SSF161098">
    <property type="entry name" value="MetI-like"/>
    <property type="match status" value="1"/>
</dbReference>
<evidence type="ECO:0000256" key="8">
    <source>
        <dbReference type="SAM" id="MobiDB-lite"/>
    </source>
</evidence>
<dbReference type="PANTHER" id="PTHR43744">
    <property type="entry name" value="ABC TRANSPORTER PERMEASE PROTEIN MG189-RELATED-RELATED"/>
    <property type="match status" value="1"/>
</dbReference>
<dbReference type="GO" id="GO:0005886">
    <property type="term" value="C:plasma membrane"/>
    <property type="evidence" value="ECO:0007669"/>
    <property type="project" value="UniProtKB-SubCell"/>
</dbReference>
<feature type="region of interest" description="Disordered" evidence="8">
    <location>
        <begin position="1"/>
        <end position="47"/>
    </location>
</feature>
<organism evidence="10 11">
    <name type="scientific">Streptomyces boncukensis</name>
    <dbReference type="NCBI Taxonomy" id="2711219"/>
    <lineage>
        <taxon>Bacteria</taxon>
        <taxon>Bacillati</taxon>
        <taxon>Actinomycetota</taxon>
        <taxon>Actinomycetes</taxon>
        <taxon>Kitasatosporales</taxon>
        <taxon>Streptomycetaceae</taxon>
        <taxon>Streptomyces</taxon>
    </lineage>
</organism>
<dbReference type="AlphaFoldDB" id="A0A6G4X101"/>
<evidence type="ECO:0000256" key="7">
    <source>
        <dbReference type="RuleBase" id="RU363032"/>
    </source>
</evidence>
<comment type="caution">
    <text evidence="10">The sequence shown here is derived from an EMBL/GenBank/DDBJ whole genome shotgun (WGS) entry which is preliminary data.</text>
</comment>
<feature type="transmembrane region" description="Helical" evidence="7">
    <location>
        <begin position="51"/>
        <end position="73"/>
    </location>
</feature>
<dbReference type="InterPro" id="IPR000515">
    <property type="entry name" value="MetI-like"/>
</dbReference>
<comment type="similarity">
    <text evidence="7">Belongs to the binding-protein-dependent transport system permease family.</text>
</comment>
<evidence type="ECO:0000256" key="5">
    <source>
        <dbReference type="ARBA" id="ARBA00022989"/>
    </source>
</evidence>
<evidence type="ECO:0000256" key="2">
    <source>
        <dbReference type="ARBA" id="ARBA00022448"/>
    </source>
</evidence>
<feature type="transmembrane region" description="Helical" evidence="7">
    <location>
        <begin position="282"/>
        <end position="303"/>
    </location>
</feature>
<accession>A0A6G4X101</accession>
<evidence type="ECO:0000256" key="1">
    <source>
        <dbReference type="ARBA" id="ARBA00004651"/>
    </source>
</evidence>
<feature type="transmembrane region" description="Helical" evidence="7">
    <location>
        <begin position="149"/>
        <end position="171"/>
    </location>
</feature>
<dbReference type="CDD" id="cd06261">
    <property type="entry name" value="TM_PBP2"/>
    <property type="match status" value="1"/>
</dbReference>
<evidence type="ECO:0000256" key="6">
    <source>
        <dbReference type="ARBA" id="ARBA00023136"/>
    </source>
</evidence>
<feature type="domain" description="ABC transmembrane type-1" evidence="9">
    <location>
        <begin position="112"/>
        <end position="303"/>
    </location>
</feature>
<feature type="compositionally biased region" description="Pro residues" evidence="8">
    <location>
        <begin position="1"/>
        <end position="10"/>
    </location>
</feature>